<evidence type="ECO:0000259" key="2">
    <source>
        <dbReference type="Pfam" id="PF08327"/>
    </source>
</evidence>
<dbReference type="Proteomes" id="UP001589702">
    <property type="component" value="Unassembled WGS sequence"/>
</dbReference>
<evidence type="ECO:0000313" key="4">
    <source>
        <dbReference type="Proteomes" id="UP001589702"/>
    </source>
</evidence>
<accession>A0ABV5XX94</accession>
<dbReference type="InterPro" id="IPR013538">
    <property type="entry name" value="ASHA1/2-like_C"/>
</dbReference>
<dbReference type="Gene3D" id="3.30.530.20">
    <property type="match status" value="1"/>
</dbReference>
<evidence type="ECO:0000256" key="1">
    <source>
        <dbReference type="ARBA" id="ARBA00006817"/>
    </source>
</evidence>
<dbReference type="Pfam" id="PF08327">
    <property type="entry name" value="AHSA1"/>
    <property type="match status" value="1"/>
</dbReference>
<comment type="caution">
    <text evidence="3">The sequence shown here is derived from an EMBL/GenBank/DDBJ whole genome shotgun (WGS) entry which is preliminary data.</text>
</comment>
<name>A0ABV5XX94_ARTRM</name>
<reference evidence="3 4" key="1">
    <citation type="submission" date="2024-09" db="EMBL/GenBank/DDBJ databases">
        <authorList>
            <person name="Sun Q."/>
            <person name="Mori K."/>
        </authorList>
    </citation>
    <scope>NUCLEOTIDE SEQUENCE [LARGE SCALE GENOMIC DNA]</scope>
    <source>
        <strain evidence="3 4">JCM 1334</strain>
    </source>
</reference>
<keyword evidence="4" id="KW-1185">Reference proteome</keyword>
<dbReference type="EMBL" id="JBHMBC010000008">
    <property type="protein sequence ID" value="MFB9819371.1"/>
    <property type="molecule type" value="Genomic_DNA"/>
</dbReference>
<dbReference type="SUPFAM" id="SSF55961">
    <property type="entry name" value="Bet v1-like"/>
    <property type="match status" value="1"/>
</dbReference>
<feature type="domain" description="Activator of Hsp90 ATPase homologue 1/2-like C-terminal" evidence="2">
    <location>
        <begin position="15"/>
        <end position="138"/>
    </location>
</feature>
<dbReference type="InterPro" id="IPR023393">
    <property type="entry name" value="START-like_dom_sf"/>
</dbReference>
<sequence>MTGNFIASSTITIHASADRVWSVITDPQAIKEFMFGTDVLTDWTVGGPIAWRGTWQGKEYEDKGTVLEFEPGKRLVNTHFSPLSGQDDAPENYHTLTWTLEPEDGMTKLTLAQDNNASPDEAAHSKGMWDSLVESVKNIAERS</sequence>
<gene>
    <name evidence="3" type="ORF">ACFFP1_07640</name>
</gene>
<evidence type="ECO:0000313" key="3">
    <source>
        <dbReference type="EMBL" id="MFB9819371.1"/>
    </source>
</evidence>
<dbReference type="RefSeq" id="WP_234754048.1">
    <property type="nucleotide sequence ID" value="NZ_BAAAWN010000001.1"/>
</dbReference>
<protein>
    <submittedName>
        <fullName evidence="3">SRPBCC domain-containing protein</fullName>
    </submittedName>
</protein>
<proteinExistence type="inferred from homology"/>
<comment type="similarity">
    <text evidence="1">Belongs to the AHA1 family.</text>
</comment>
<organism evidence="3 4">
    <name type="scientific">Arthrobacter ramosus</name>
    <dbReference type="NCBI Taxonomy" id="1672"/>
    <lineage>
        <taxon>Bacteria</taxon>
        <taxon>Bacillati</taxon>
        <taxon>Actinomycetota</taxon>
        <taxon>Actinomycetes</taxon>
        <taxon>Micrococcales</taxon>
        <taxon>Micrococcaceae</taxon>
        <taxon>Arthrobacter</taxon>
    </lineage>
</organism>